<dbReference type="InterPro" id="IPR007278">
    <property type="entry name" value="DUF397"/>
</dbReference>
<dbReference type="Proteomes" id="UP000654471">
    <property type="component" value="Unassembled WGS sequence"/>
</dbReference>
<evidence type="ECO:0000259" key="1">
    <source>
        <dbReference type="Pfam" id="PF04149"/>
    </source>
</evidence>
<feature type="domain" description="DUF397" evidence="1">
    <location>
        <begin position="5"/>
        <end position="57"/>
    </location>
</feature>
<dbReference type="Pfam" id="PF04149">
    <property type="entry name" value="DUF397"/>
    <property type="match status" value="1"/>
</dbReference>
<dbReference type="EMBL" id="BMRP01000011">
    <property type="protein sequence ID" value="GGU67862.1"/>
    <property type="molecule type" value="Genomic_DNA"/>
</dbReference>
<reference evidence="3" key="1">
    <citation type="journal article" date="2019" name="Int. J. Syst. Evol. Microbiol.">
        <title>The Global Catalogue of Microorganisms (GCM) 10K type strain sequencing project: providing services to taxonomists for standard genome sequencing and annotation.</title>
        <authorList>
            <consortium name="The Broad Institute Genomics Platform"/>
            <consortium name="The Broad Institute Genome Sequencing Center for Infectious Disease"/>
            <person name="Wu L."/>
            <person name="Ma J."/>
        </authorList>
    </citation>
    <scope>NUCLEOTIDE SEQUENCE [LARGE SCALE GENOMIC DNA]</scope>
    <source>
        <strain evidence="3">JCM 3399</strain>
    </source>
</reference>
<accession>A0ABQ2V7W0</accession>
<comment type="caution">
    <text evidence="2">The sequence shown here is derived from an EMBL/GenBank/DDBJ whole genome shotgun (WGS) entry which is preliminary data.</text>
</comment>
<gene>
    <name evidence="2" type="ORF">GCM10010211_36630</name>
</gene>
<evidence type="ECO:0000313" key="2">
    <source>
        <dbReference type="EMBL" id="GGU67862.1"/>
    </source>
</evidence>
<organism evidence="2 3">
    <name type="scientific">Streptomyces albospinus</name>
    <dbReference type="NCBI Taxonomy" id="285515"/>
    <lineage>
        <taxon>Bacteria</taxon>
        <taxon>Bacillati</taxon>
        <taxon>Actinomycetota</taxon>
        <taxon>Actinomycetes</taxon>
        <taxon>Kitasatosporales</taxon>
        <taxon>Streptomycetaceae</taxon>
        <taxon>Streptomyces</taxon>
    </lineage>
</organism>
<name>A0ABQ2V7W0_9ACTN</name>
<dbReference type="RefSeq" id="WP_189301216.1">
    <property type="nucleotide sequence ID" value="NZ_BMRP01000011.1"/>
</dbReference>
<keyword evidence="3" id="KW-1185">Reference proteome</keyword>
<evidence type="ECO:0000313" key="3">
    <source>
        <dbReference type="Proteomes" id="UP000654471"/>
    </source>
</evidence>
<sequence>MNEQLVWFKSSYSGVEAGDCIEVATNPNAILVRDSKDKAGHVLDVTPRAWTAFLRHAASAE</sequence>
<protein>
    <recommendedName>
        <fullName evidence="1">DUF397 domain-containing protein</fullName>
    </recommendedName>
</protein>
<proteinExistence type="predicted"/>